<feature type="compositionally biased region" description="Low complexity" evidence="1">
    <location>
        <begin position="707"/>
        <end position="719"/>
    </location>
</feature>
<reference evidence="4" key="1">
    <citation type="journal article" date="2011" name="Genome Res.">
        <title>Phylogeny-wide analysis of social amoeba genomes highlights ancient origins for complex intercellular communication.</title>
        <authorList>
            <person name="Heidel A.J."/>
            <person name="Lawal H.M."/>
            <person name="Felder M."/>
            <person name="Schilde C."/>
            <person name="Helps N.R."/>
            <person name="Tunggal B."/>
            <person name="Rivero F."/>
            <person name="John U."/>
            <person name="Schleicher M."/>
            <person name="Eichinger L."/>
            <person name="Platzer M."/>
            <person name="Noegel A.A."/>
            <person name="Schaap P."/>
            <person name="Gloeckner G."/>
        </authorList>
    </citation>
    <scope>NUCLEOTIDE SEQUENCE [LARGE SCALE GENOMIC DNA]</scope>
    <source>
        <strain evidence="4">SH3</strain>
    </source>
</reference>
<gene>
    <name evidence="3" type="ORF">DFA_02288</name>
</gene>
<feature type="region of interest" description="Disordered" evidence="1">
    <location>
        <begin position="868"/>
        <end position="984"/>
    </location>
</feature>
<feature type="region of interest" description="Disordered" evidence="1">
    <location>
        <begin position="644"/>
        <end position="744"/>
    </location>
</feature>
<evidence type="ECO:0000313" key="3">
    <source>
        <dbReference type="EMBL" id="EGG19045.1"/>
    </source>
</evidence>
<dbReference type="SUPFAM" id="SSF52799">
    <property type="entry name" value="(Phosphotyrosine protein) phosphatases II"/>
    <property type="match status" value="1"/>
</dbReference>
<feature type="domain" description="Tyrosine specific protein phosphatases" evidence="2">
    <location>
        <begin position="535"/>
        <end position="571"/>
    </location>
</feature>
<dbReference type="EMBL" id="GL883016">
    <property type="protein sequence ID" value="EGG19045.1"/>
    <property type="molecule type" value="Genomic_DNA"/>
</dbReference>
<evidence type="ECO:0000259" key="2">
    <source>
        <dbReference type="PROSITE" id="PS50056"/>
    </source>
</evidence>
<evidence type="ECO:0000313" key="4">
    <source>
        <dbReference type="Proteomes" id="UP000007797"/>
    </source>
</evidence>
<dbReference type="STRING" id="1054147.F4PZ16"/>
<dbReference type="PROSITE" id="PS50056">
    <property type="entry name" value="TYR_PHOSPHATASE_2"/>
    <property type="match status" value="1"/>
</dbReference>
<dbReference type="KEGG" id="dfa:DFA_02288"/>
<feature type="compositionally biased region" description="Low complexity" evidence="1">
    <location>
        <begin position="119"/>
        <end position="132"/>
    </location>
</feature>
<dbReference type="OrthoDB" id="2408718at2759"/>
<proteinExistence type="predicted"/>
<dbReference type="InterPro" id="IPR000387">
    <property type="entry name" value="Tyr_Pase_dom"/>
</dbReference>
<feature type="region of interest" description="Disordered" evidence="1">
    <location>
        <begin position="109"/>
        <end position="196"/>
    </location>
</feature>
<dbReference type="InterPro" id="IPR016130">
    <property type="entry name" value="Tyr_Pase_AS"/>
</dbReference>
<dbReference type="GO" id="GO:0004438">
    <property type="term" value="F:phosphatidylinositol-3-phosphate phosphatase activity"/>
    <property type="evidence" value="ECO:0007669"/>
    <property type="project" value="InterPro"/>
</dbReference>
<sequence length="1031" mass="114023">MKTAVTHPPNTTSTNTNTNGNNIVGCHHHGQLHPPNNNNNNNNTSTDETELYNNLMANDDDYEDDEELLSSYESSAGTAQHQQHQQQVFIKDNAYTTTVVAAASTTLLQSNASPPPPASSSSTHSSPTLQSSDNSNGTPSTSAMNLIHHHDININNENNQSTNNYSTSSTTPSSPPICTGLSQSTPALMTSSATSSPCKLNNGNGVGPVVIDPANLANNGTTTVLPTTQQLPQSLQGLPMASELYELFSCFRRYKPAISGKKEDELSKYQSQVNQFFEKDYVISVINNKNGELCATYPPELVVIEKEKDVNCINCKDNHHHHKQGNNPYSIKKLLSQSRFARVRTRFPFPVIYFHNKNLCRSSTLSKKIEYMFQSGVNSMKKQFSTAPTTNQSPNPNPNNNTTIVNIQPQAEETEIGDQNMENLRNNDINAIKHLSVKYICDLMVENKKKKFGFYVCSSEKADMHDRYTKQFVIASTPYPGVEFFSLFNQNSHNGQDLYYAWDITEYPAELKIDNNSIPVDWNQYKSWDLLILTQNYFKLLMEYTADDTKDSGVLVHCISGWDRTPLFISLLRISLWADGEIHQSLSSAELLYLTVAYDWFLFSHQLYDRAGRGEDIFYFCFYFLEFITSMDYSVHSYTSNINRNSNNNNNNNNNNVSSNVNNNNNNNSNNNNRCNNNSNNSNGSNGSNNGIGNHRSKVQIGGRAISTSASSSTTTKTTINGGSLLDVSQSAPPTPKNNSPNGLIKLPAFITNYTSAPPTPISHSPLPNSILNSNGGQQLQGGSPSLNGMTATNAIDVPTASRKINNSAAVVGNSSNGSVHNGSNGRGYPINGSYVCGSHNDPEIGGSWQLMGSLQDKFKSLSSFGSTPKFVHPSSNSYSSSTGGESIEGEDTNSKNVSDDEDDLSDLSDNTWDPSTSFIPGILDPNNDSSTSLLPEKKKKNNKININNNNNNNVNNSPDKQQQQEENNNNQQRPIHNHSHHLTMKEIEERRKQRLMEIKSLFIAIYQQSCVESSKDSYWNSFISYLPKFG</sequence>
<dbReference type="Gene3D" id="3.90.190.10">
    <property type="entry name" value="Protein tyrosine phosphatase superfamily"/>
    <property type="match status" value="1"/>
</dbReference>
<feature type="region of interest" description="Disordered" evidence="1">
    <location>
        <begin position="383"/>
        <end position="402"/>
    </location>
</feature>
<dbReference type="PROSITE" id="PS00383">
    <property type="entry name" value="TYR_PHOSPHATASE_1"/>
    <property type="match status" value="1"/>
</dbReference>
<dbReference type="PANTHER" id="PTHR13524:SF2">
    <property type="entry name" value="MYOTUBULARIN-RELATED PROTEIN 14"/>
    <property type="match status" value="1"/>
</dbReference>
<feature type="region of interest" description="Disordered" evidence="1">
    <location>
        <begin position="27"/>
        <end position="47"/>
    </location>
</feature>
<feature type="compositionally biased region" description="Low complexity" evidence="1">
    <location>
        <begin position="153"/>
        <end position="172"/>
    </location>
</feature>
<name>F4PZ16_CACFS</name>
<dbReference type="InterPro" id="IPR029021">
    <property type="entry name" value="Prot-tyrosine_phosphatase-like"/>
</dbReference>
<dbReference type="Proteomes" id="UP000007797">
    <property type="component" value="Unassembled WGS sequence"/>
</dbReference>
<dbReference type="InterPro" id="IPR039803">
    <property type="entry name" value="MTMR14_PH-GRAM"/>
</dbReference>
<feature type="region of interest" description="Disordered" evidence="1">
    <location>
        <begin position="63"/>
        <end position="84"/>
    </location>
</feature>
<dbReference type="AlphaFoldDB" id="F4PZ16"/>
<dbReference type="GeneID" id="14871196"/>
<dbReference type="InterPro" id="IPR039802">
    <property type="entry name" value="MTMR14"/>
</dbReference>
<dbReference type="OMA" id="CATYPPE"/>
<evidence type="ECO:0000256" key="1">
    <source>
        <dbReference type="SAM" id="MobiDB-lite"/>
    </source>
</evidence>
<feature type="compositionally biased region" description="Low complexity" evidence="1">
    <location>
        <begin position="875"/>
        <end position="886"/>
    </location>
</feature>
<feature type="compositionally biased region" description="Low complexity" evidence="1">
    <location>
        <begin position="644"/>
        <end position="694"/>
    </location>
</feature>
<feature type="compositionally biased region" description="Low complexity" evidence="1">
    <location>
        <begin position="385"/>
        <end position="402"/>
    </location>
</feature>
<keyword evidence="4" id="KW-1185">Reference proteome</keyword>
<feature type="compositionally biased region" description="Low complexity" evidence="1">
    <location>
        <begin position="69"/>
        <end position="84"/>
    </location>
</feature>
<protein>
    <recommendedName>
        <fullName evidence="2">Tyrosine specific protein phosphatases domain-containing protein</fullName>
    </recommendedName>
</protein>
<dbReference type="RefSeq" id="XP_004366678.1">
    <property type="nucleotide sequence ID" value="XM_004366621.1"/>
</dbReference>
<accession>F4PZ16</accession>
<feature type="compositionally biased region" description="Polar residues" evidence="1">
    <location>
        <begin position="727"/>
        <end position="742"/>
    </location>
</feature>
<organism evidence="3 4">
    <name type="scientific">Cavenderia fasciculata</name>
    <name type="common">Slime mold</name>
    <name type="synonym">Dictyostelium fasciculatum</name>
    <dbReference type="NCBI Taxonomy" id="261658"/>
    <lineage>
        <taxon>Eukaryota</taxon>
        <taxon>Amoebozoa</taxon>
        <taxon>Evosea</taxon>
        <taxon>Eumycetozoa</taxon>
        <taxon>Dictyostelia</taxon>
        <taxon>Acytosteliales</taxon>
        <taxon>Cavenderiaceae</taxon>
        <taxon>Cavenderia</taxon>
    </lineage>
</organism>
<dbReference type="PANTHER" id="PTHR13524">
    <property type="entry name" value="MYOTUBULARIN-RELATED"/>
    <property type="match status" value="1"/>
</dbReference>
<feature type="compositionally biased region" description="Polar residues" evidence="1">
    <location>
        <begin position="180"/>
        <end position="196"/>
    </location>
</feature>
<dbReference type="CDD" id="cd13213">
    <property type="entry name" value="PH-GRAM_MTMR14"/>
    <property type="match status" value="1"/>
</dbReference>
<feature type="compositionally biased region" description="Low complexity" evidence="1">
    <location>
        <begin position="944"/>
        <end position="957"/>
    </location>
</feature>
<feature type="compositionally biased region" description="Polar residues" evidence="1">
    <location>
        <begin position="133"/>
        <end position="144"/>
    </location>
</feature>